<sequence>MKVGENNQESSGSDYSDKHNSSSSEDGENDSGSDGDSDSDSGDNSNGIMGYLYSPNSMKKFIVSEDESVSEDDTLYYERVDNTKRLKNSTDKPIDIEAEMRKLRREDFKTSFNTYVQYLVHCLINYKSMEAYDEDTRQYFDQARSVVNKQLSTIRDSLVASAAWIPRFLDDMQTKKVYYAEKIGHIQDAACEVCKLGGHRRASYLVYLVGEIEKLPFVDTTPNPIFAKKKRTDPPFLRYRALTLPFRKIMELKLYQNRDKEAFLKEYDLVDFNPNKPLVCHDLGVPGACYKAGRFCQSRSEFYHWLYHYPSYLYNRILLQFTENEIDTSIVNDPNDPASKDPVKYTEELVVMLEECGFIELLYEELVQTFQSARDMFT</sequence>
<evidence type="ECO:0000256" key="1">
    <source>
        <dbReference type="SAM" id="MobiDB-lite"/>
    </source>
</evidence>
<evidence type="ECO:0000313" key="4">
    <source>
        <dbReference type="Proteomes" id="UP000188320"/>
    </source>
</evidence>
<organism evidence="3 4">
    <name type="scientific">Zancudomyces culisetae</name>
    <name type="common">Gut fungus</name>
    <name type="synonym">Smittium culisetae</name>
    <dbReference type="NCBI Taxonomy" id="1213189"/>
    <lineage>
        <taxon>Eukaryota</taxon>
        <taxon>Fungi</taxon>
        <taxon>Fungi incertae sedis</taxon>
        <taxon>Zoopagomycota</taxon>
        <taxon>Kickxellomycotina</taxon>
        <taxon>Harpellomycetes</taxon>
        <taxon>Harpellales</taxon>
        <taxon>Legeriomycetaceae</taxon>
        <taxon>Zancudomyces</taxon>
    </lineage>
</organism>
<evidence type="ECO:0000259" key="2">
    <source>
        <dbReference type="Pfam" id="PF13926"/>
    </source>
</evidence>
<feature type="region of interest" description="Disordered" evidence="1">
    <location>
        <begin position="1"/>
        <end position="49"/>
    </location>
</feature>
<reference evidence="4" key="1">
    <citation type="submission" date="2017-01" db="EMBL/GenBank/DDBJ databases">
        <authorList>
            <person name="Wang Y."/>
            <person name="White M."/>
            <person name="Kvist S."/>
            <person name="Moncalvo J.-M."/>
        </authorList>
    </citation>
    <scope>NUCLEOTIDE SEQUENCE [LARGE SCALE GENOMIC DNA]</scope>
    <source>
        <strain evidence="4">COL-18-3</strain>
    </source>
</reference>
<feature type="domain" description="DUF4211" evidence="2">
    <location>
        <begin position="61"/>
        <end position="211"/>
    </location>
</feature>
<keyword evidence="4" id="KW-1185">Reference proteome</keyword>
<dbReference type="OrthoDB" id="21499at2759"/>
<dbReference type="PANTHER" id="PTHR14689">
    <property type="entry name" value="PHORBOL-ESTER_DAG-TYPE DOMAIN-CONTAINING PROTEIN"/>
    <property type="match status" value="1"/>
</dbReference>
<dbReference type="EMBL" id="LSSK01000356">
    <property type="protein sequence ID" value="OMH83590.1"/>
    <property type="molecule type" value="Genomic_DNA"/>
</dbReference>
<dbReference type="InterPro" id="IPR025451">
    <property type="entry name" value="DUF4211"/>
</dbReference>
<accession>A0A1R1PRH7</accession>
<proteinExistence type="predicted"/>
<dbReference type="AlphaFoldDB" id="A0A1R1PRH7"/>
<dbReference type="Pfam" id="PF13926">
    <property type="entry name" value="DUF4211"/>
    <property type="match status" value="1"/>
</dbReference>
<gene>
    <name evidence="3" type="ORF">AX774_g2893</name>
</gene>
<comment type="caution">
    <text evidence="3">The sequence shown here is derived from an EMBL/GenBank/DDBJ whole genome shotgun (WGS) entry which is preliminary data.</text>
</comment>
<name>A0A1R1PRH7_ZANCU</name>
<protein>
    <recommendedName>
        <fullName evidence="2">DUF4211 domain-containing protein</fullName>
    </recommendedName>
</protein>
<evidence type="ECO:0000313" key="3">
    <source>
        <dbReference type="EMBL" id="OMH83590.1"/>
    </source>
</evidence>
<feature type="compositionally biased region" description="Acidic residues" evidence="1">
    <location>
        <begin position="25"/>
        <end position="41"/>
    </location>
</feature>
<dbReference type="PANTHER" id="PTHR14689:SF0">
    <property type="entry name" value="COILED-COIL DOMAIN-CONTAINING PROTEIN 82"/>
    <property type="match status" value="1"/>
</dbReference>
<dbReference type="GO" id="GO:0005634">
    <property type="term" value="C:nucleus"/>
    <property type="evidence" value="ECO:0007669"/>
    <property type="project" value="TreeGrafter"/>
</dbReference>
<dbReference type="Proteomes" id="UP000188320">
    <property type="component" value="Unassembled WGS sequence"/>
</dbReference>